<evidence type="ECO:0000256" key="2">
    <source>
        <dbReference type="ARBA" id="ARBA00005982"/>
    </source>
</evidence>
<feature type="region of interest" description="Disordered" evidence="7">
    <location>
        <begin position="1"/>
        <end position="46"/>
    </location>
</feature>
<dbReference type="Pfam" id="PF00854">
    <property type="entry name" value="PTR2"/>
    <property type="match status" value="1"/>
</dbReference>
<dbReference type="GeneID" id="115924705"/>
<dbReference type="InParanoid" id="A0A7M7NY03"/>
<dbReference type="Proteomes" id="UP000007110">
    <property type="component" value="Unassembled WGS sequence"/>
</dbReference>
<keyword evidence="5 8" id="KW-1133">Transmembrane helix</keyword>
<keyword evidence="10" id="KW-1185">Reference proteome</keyword>
<evidence type="ECO:0000256" key="4">
    <source>
        <dbReference type="ARBA" id="ARBA00022856"/>
    </source>
</evidence>
<feature type="transmembrane region" description="Helical" evidence="8">
    <location>
        <begin position="61"/>
        <end position="85"/>
    </location>
</feature>
<reference evidence="10" key="1">
    <citation type="submission" date="2015-02" db="EMBL/GenBank/DDBJ databases">
        <title>Genome sequencing for Strongylocentrotus purpuratus.</title>
        <authorList>
            <person name="Murali S."/>
            <person name="Liu Y."/>
            <person name="Vee V."/>
            <person name="English A."/>
            <person name="Wang M."/>
            <person name="Skinner E."/>
            <person name="Han Y."/>
            <person name="Muzny D.M."/>
            <person name="Worley K.C."/>
            <person name="Gibbs R.A."/>
        </authorList>
    </citation>
    <scope>NUCLEOTIDE SEQUENCE</scope>
</reference>
<feature type="transmembrane region" description="Helical" evidence="8">
    <location>
        <begin position="357"/>
        <end position="382"/>
    </location>
</feature>
<evidence type="ECO:0000256" key="5">
    <source>
        <dbReference type="ARBA" id="ARBA00022989"/>
    </source>
</evidence>
<keyword evidence="4" id="KW-0813">Transport</keyword>
<name>A0A7M7NY03_STRPU</name>
<evidence type="ECO:0000256" key="7">
    <source>
        <dbReference type="SAM" id="MobiDB-lite"/>
    </source>
</evidence>
<evidence type="ECO:0000256" key="6">
    <source>
        <dbReference type="ARBA" id="ARBA00023136"/>
    </source>
</evidence>
<protein>
    <submittedName>
        <fullName evidence="9">Uncharacterized protein</fullName>
    </submittedName>
</protein>
<dbReference type="AlphaFoldDB" id="A0A7M7NY03"/>
<feature type="transmembrane region" description="Helical" evidence="8">
    <location>
        <begin position="105"/>
        <end position="125"/>
    </location>
</feature>
<comment type="subcellular location">
    <subcellularLocation>
        <location evidence="1">Membrane</location>
        <topology evidence="1">Multi-pass membrane protein</topology>
    </subcellularLocation>
</comment>
<evidence type="ECO:0000313" key="9">
    <source>
        <dbReference type="EnsemblMetazoa" id="XP_030843323"/>
    </source>
</evidence>
<dbReference type="GO" id="GO:0015833">
    <property type="term" value="P:peptide transport"/>
    <property type="evidence" value="ECO:0007669"/>
    <property type="project" value="UniProtKB-KW"/>
</dbReference>
<feature type="transmembrane region" description="Helical" evidence="8">
    <location>
        <begin position="484"/>
        <end position="503"/>
    </location>
</feature>
<dbReference type="Gene3D" id="1.20.1250.20">
    <property type="entry name" value="MFS general substrate transporter like domains"/>
    <property type="match status" value="2"/>
</dbReference>
<dbReference type="OrthoDB" id="8904098at2759"/>
<evidence type="ECO:0000313" key="10">
    <source>
        <dbReference type="Proteomes" id="UP000007110"/>
    </source>
</evidence>
<comment type="similarity">
    <text evidence="2">Belongs to the major facilitator superfamily. Proton-dependent oligopeptide transporter (POT/PTR) (TC 2.A.17) family.</text>
</comment>
<feature type="transmembrane region" description="Helical" evidence="8">
    <location>
        <begin position="132"/>
        <end position="153"/>
    </location>
</feature>
<keyword evidence="4" id="KW-0571">Peptide transport</keyword>
<feature type="transmembrane region" description="Helical" evidence="8">
    <location>
        <begin position="444"/>
        <end position="464"/>
    </location>
</feature>
<keyword evidence="3 8" id="KW-0812">Transmembrane</keyword>
<dbReference type="PANTHER" id="PTHR11654">
    <property type="entry name" value="OLIGOPEPTIDE TRANSPORTER-RELATED"/>
    <property type="match status" value="1"/>
</dbReference>
<organism evidence="9 10">
    <name type="scientific">Strongylocentrotus purpuratus</name>
    <name type="common">Purple sea urchin</name>
    <dbReference type="NCBI Taxonomy" id="7668"/>
    <lineage>
        <taxon>Eukaryota</taxon>
        <taxon>Metazoa</taxon>
        <taxon>Echinodermata</taxon>
        <taxon>Eleutherozoa</taxon>
        <taxon>Echinozoa</taxon>
        <taxon>Echinoidea</taxon>
        <taxon>Euechinoidea</taxon>
        <taxon>Echinacea</taxon>
        <taxon>Camarodonta</taxon>
        <taxon>Echinidea</taxon>
        <taxon>Strongylocentrotidae</taxon>
        <taxon>Strongylocentrotus</taxon>
    </lineage>
</organism>
<dbReference type="InterPro" id="IPR000109">
    <property type="entry name" value="POT_fam"/>
</dbReference>
<evidence type="ECO:0000256" key="1">
    <source>
        <dbReference type="ARBA" id="ARBA00004141"/>
    </source>
</evidence>
<dbReference type="SUPFAM" id="SSF103473">
    <property type="entry name" value="MFS general substrate transporter"/>
    <property type="match status" value="1"/>
</dbReference>
<dbReference type="KEGG" id="spu:115924705"/>
<sequence>MASPGETPPSLSTSVEPIGDGMEDNEPEVDAAAPDTRSDAEENVTEDIDAIDGETYTRETILNTACIIFSDFTATFIAFAVISNIDVFGKEFLLYDPADVEKSNLIVNGVDAVFFLLTGFLTDLYGNSYKVMTLYSTITLVGTLILPLLTFNWSVIDPSCSIPVPIRRITFYTARIILGFGFAGINTTAPPFAIRQIEKYGVEGIQSCFHYIYMARNCCPNLCSSVQTVDDENVELLSKSALKSTSTAADLPNVEDPSITLAATVDPWGEDSVDETLSTEPPPTSTSYGTVEVSAVTNGGDRPAERMKPAVFGMTVAPEILHRYLPLVGIALAPVFDIYVFPYISKNFITLTMPTRIKIGIILTTLSVLAAAIVETARMMFIERGDSFLQEINNQTITTSNLTLASLIPQYVLMAAADVFVYISSLEFAFRQSPRSMQAIATGIFLFYATIGQIVAILIVPLINTITTDDPWYPHEINDGHLNYYFLVLTAISLTNLIMFCLVEKFYKALGQFLSEEGTINSTTRDTTISTQAMTADKTTTNVTTALINDPATGLPQPVLHVPTTPSTVD</sequence>
<keyword evidence="4" id="KW-0653">Protein transport</keyword>
<dbReference type="GO" id="GO:0022857">
    <property type="term" value="F:transmembrane transporter activity"/>
    <property type="evidence" value="ECO:0000318"/>
    <property type="project" value="GO_Central"/>
</dbReference>
<feature type="transmembrane region" description="Helical" evidence="8">
    <location>
        <begin position="402"/>
        <end position="423"/>
    </location>
</feature>
<dbReference type="RefSeq" id="XP_030843323.1">
    <property type="nucleotide sequence ID" value="XM_030987463.1"/>
</dbReference>
<evidence type="ECO:0000256" key="8">
    <source>
        <dbReference type="SAM" id="Phobius"/>
    </source>
</evidence>
<dbReference type="GO" id="GO:0016020">
    <property type="term" value="C:membrane"/>
    <property type="evidence" value="ECO:0000318"/>
    <property type="project" value="GO_Central"/>
</dbReference>
<reference evidence="9" key="2">
    <citation type="submission" date="2021-01" db="UniProtKB">
        <authorList>
            <consortium name="EnsemblMetazoa"/>
        </authorList>
    </citation>
    <scope>IDENTIFICATION</scope>
</reference>
<dbReference type="GO" id="GO:0055085">
    <property type="term" value="P:transmembrane transport"/>
    <property type="evidence" value="ECO:0000318"/>
    <property type="project" value="GO_Central"/>
</dbReference>
<dbReference type="InterPro" id="IPR036259">
    <property type="entry name" value="MFS_trans_sf"/>
</dbReference>
<accession>A0A7M7NY03</accession>
<dbReference type="EnsemblMetazoa" id="XM_030987463">
    <property type="protein sequence ID" value="XP_030843323"/>
    <property type="gene ID" value="LOC115924705"/>
</dbReference>
<keyword evidence="6 8" id="KW-0472">Membrane</keyword>
<proteinExistence type="inferred from homology"/>
<evidence type="ECO:0000256" key="3">
    <source>
        <dbReference type="ARBA" id="ARBA00022692"/>
    </source>
</evidence>